<dbReference type="PROSITE" id="PS50172">
    <property type="entry name" value="BRCT"/>
    <property type="match status" value="2"/>
</dbReference>
<dbReference type="SMART" id="SM00292">
    <property type="entry name" value="BRCT"/>
    <property type="match status" value="1"/>
</dbReference>
<comment type="caution">
    <text evidence="3">The sequence shown here is derived from an EMBL/GenBank/DDBJ whole genome shotgun (WGS) entry which is preliminary data.</text>
</comment>
<feature type="compositionally biased region" description="Basic and acidic residues" evidence="1">
    <location>
        <begin position="311"/>
        <end position="320"/>
    </location>
</feature>
<dbReference type="Pfam" id="PF12738">
    <property type="entry name" value="PTCB-BRCT"/>
    <property type="match status" value="1"/>
</dbReference>
<proteinExistence type="predicted"/>
<dbReference type="InterPro" id="IPR053036">
    <property type="entry name" value="CellCycle_DNARepair_Reg"/>
</dbReference>
<feature type="compositionally biased region" description="Acidic residues" evidence="1">
    <location>
        <begin position="244"/>
        <end position="261"/>
    </location>
</feature>
<dbReference type="InterPro" id="IPR001357">
    <property type="entry name" value="BRCT_dom"/>
</dbReference>
<dbReference type="Gene3D" id="3.40.50.10190">
    <property type="entry name" value="BRCT domain"/>
    <property type="match status" value="2"/>
</dbReference>
<feature type="domain" description="BRCT" evidence="2">
    <location>
        <begin position="156"/>
        <end position="246"/>
    </location>
</feature>
<dbReference type="SUPFAM" id="SSF52113">
    <property type="entry name" value="BRCT domain"/>
    <property type="match status" value="2"/>
</dbReference>
<organism evidence="3 4">
    <name type="scientific">Pycnococcus provasolii</name>
    <dbReference type="NCBI Taxonomy" id="41880"/>
    <lineage>
        <taxon>Eukaryota</taxon>
        <taxon>Viridiplantae</taxon>
        <taxon>Chlorophyta</taxon>
        <taxon>Pseudoscourfieldiophyceae</taxon>
        <taxon>Pseudoscourfieldiales</taxon>
        <taxon>Pycnococcaceae</taxon>
        <taxon>Pycnococcus</taxon>
    </lineage>
</organism>
<dbReference type="EMBL" id="BNJQ01000002">
    <property type="protein sequence ID" value="GHP01849.1"/>
    <property type="molecule type" value="Genomic_DNA"/>
</dbReference>
<feature type="compositionally biased region" description="Low complexity" evidence="1">
    <location>
        <begin position="262"/>
        <end position="281"/>
    </location>
</feature>
<dbReference type="OrthoDB" id="251770at2759"/>
<feature type="region of interest" description="Disordered" evidence="1">
    <location>
        <begin position="244"/>
        <end position="329"/>
    </location>
</feature>
<dbReference type="Proteomes" id="UP000660262">
    <property type="component" value="Unassembled WGS sequence"/>
</dbReference>
<dbReference type="PANTHER" id="PTHR47667:SF1">
    <property type="entry name" value="REGULATOR OF TY1 TRANSPOSITION PROTEIN 107"/>
    <property type="match status" value="1"/>
</dbReference>
<feature type="compositionally biased region" description="Acidic residues" evidence="1">
    <location>
        <begin position="282"/>
        <end position="291"/>
    </location>
</feature>
<reference evidence="3" key="1">
    <citation type="submission" date="2020-10" db="EMBL/GenBank/DDBJ databases">
        <title>Unveiling of a novel bifunctional photoreceptor, Dualchrome1, isolated from a cosmopolitan green alga.</title>
        <authorList>
            <person name="Suzuki S."/>
            <person name="Kawachi M."/>
        </authorList>
    </citation>
    <scope>NUCLEOTIDE SEQUENCE</scope>
    <source>
        <strain evidence="3">NIES 2893</strain>
    </source>
</reference>
<feature type="domain" description="BRCT" evidence="2">
    <location>
        <begin position="65"/>
        <end position="148"/>
    </location>
</feature>
<accession>A0A830H8I9</accession>
<name>A0A830H8I9_9CHLO</name>
<gene>
    <name evidence="3" type="ORF">PPROV_000060600</name>
</gene>
<dbReference type="InterPro" id="IPR036420">
    <property type="entry name" value="BRCT_dom_sf"/>
</dbReference>
<evidence type="ECO:0000313" key="4">
    <source>
        <dbReference type="Proteomes" id="UP000660262"/>
    </source>
</evidence>
<protein>
    <recommendedName>
        <fullName evidence="2">BRCT domain-containing protein</fullName>
    </recommendedName>
</protein>
<keyword evidence="4" id="KW-1185">Reference proteome</keyword>
<evidence type="ECO:0000256" key="1">
    <source>
        <dbReference type="SAM" id="MobiDB-lite"/>
    </source>
</evidence>
<evidence type="ECO:0000259" key="2">
    <source>
        <dbReference type="PROSITE" id="PS50172"/>
    </source>
</evidence>
<evidence type="ECO:0000313" key="3">
    <source>
        <dbReference type="EMBL" id="GHP01849.1"/>
    </source>
</evidence>
<dbReference type="AlphaFoldDB" id="A0A830H8I9"/>
<dbReference type="PANTHER" id="PTHR47667">
    <property type="entry name" value="REGULATOR OF TY1 TRANSPOSITION PROTEIN 107"/>
    <property type="match status" value="1"/>
</dbReference>
<sequence>MAHIPVCDPSPDSPAAAMATTGGGGGVVFGGGGGGGSPPFRFVVPDDPLLHSDLNACDMAQFCAETSELIRQNGGIVVSYSQVASSHLLSEGLPPEKIDYFVLASSSYENFDSIAKLASQLNAALVSDFWIEHVIEQNCVGDPNDVRIHHTPLPAGGIPALANVKIAITAVKSRSVKDEIKAMASVAYPTMEVCRDDTFTHLIAGEPRGKRYEAATSRGDVHIVTPKWLEECLRRWERAPEEEFALAVQEEEEENENENENETAAPAAAEEKTAALAAAAEEAAEEEENEETVAAAAEENENEEPAAPEPTKPDKRRAERSNAWAASAPKKARIATSCCHTDEKRDFQQLARQRGFLVLQGKKWPSPPPTHLVLPRLLRVEKVVCALAAGVPLMKPAWLHQRTSSSVDTHAWTDGLAEASAHWRARGGCAFEGLRAAVVGGSLTPPRSTIEAILRAGGAQVVAPRAAQIVVCAEAPAGDHLLRVSPEFILSWVTTLDEPLAACAHGTPASGDERWAEVDALAARLRGGVGVF</sequence>